<feature type="transmembrane region" description="Helical" evidence="7">
    <location>
        <begin position="358"/>
        <end position="379"/>
    </location>
</feature>
<feature type="region of interest" description="Disordered" evidence="6">
    <location>
        <begin position="444"/>
        <end position="471"/>
    </location>
</feature>
<keyword evidence="4 7" id="KW-1133">Transmembrane helix</keyword>
<dbReference type="InterPro" id="IPR036259">
    <property type="entry name" value="MFS_trans_sf"/>
</dbReference>
<feature type="transmembrane region" description="Helical" evidence="7">
    <location>
        <begin position="151"/>
        <end position="172"/>
    </location>
</feature>
<organism evidence="9 10">
    <name type="scientific">Nonomuraea zeae</name>
    <dbReference type="NCBI Taxonomy" id="1642303"/>
    <lineage>
        <taxon>Bacteria</taxon>
        <taxon>Bacillati</taxon>
        <taxon>Actinomycetota</taxon>
        <taxon>Actinomycetes</taxon>
        <taxon>Streptosporangiales</taxon>
        <taxon>Streptosporangiaceae</taxon>
        <taxon>Nonomuraea</taxon>
    </lineage>
</organism>
<sequence>MSVGENIAWFGRSSRDGLASMNANAYIGIRLGGLFGPAVFGVTAAGVALPGVAAALRAAPGAVVWVLTAHALALGVGTALFGRLSDAWGARRSLLLGSAVLAAGAAVCLLAPSLGGLVAGRAVLATGSGALSATALSLVAATAPERRPGVLAWYGGAMAVFSAGATLAGGLVTQALSWRLTLVLPALALLAVPFCLPLARRPGSGGRVDLVGAGLLAGAASAFLILVQAANLGLDAPVAVLVGVVLVSSGAGLVLRVRAVPDGFVPRALAGDRAFLGASVAGIGVYGGLFATMWVAPQVLAGTHGWSVPAIGAWLLPGALLGVVLSRVAGSRAWLLPAVAAAFAACLVVAGLTGAAAALVTAASLGFPAFSLAQVVLTARMSARFPVERRGGAMGLLNLAFFVGGGLGLGLAGALSRVAGLTGALVAIAVLPLATVLTARAARKSAPDSGREHGSPVRGTGLGDVSSARRS</sequence>
<feature type="transmembrane region" description="Helical" evidence="7">
    <location>
        <begin position="333"/>
        <end position="352"/>
    </location>
</feature>
<evidence type="ECO:0000256" key="3">
    <source>
        <dbReference type="ARBA" id="ARBA00022692"/>
    </source>
</evidence>
<feature type="compositionally biased region" description="Basic and acidic residues" evidence="6">
    <location>
        <begin position="445"/>
        <end position="455"/>
    </location>
</feature>
<protein>
    <submittedName>
        <fullName evidence="9">MFS transporter</fullName>
    </submittedName>
</protein>
<feature type="transmembrane region" description="Helical" evidence="7">
    <location>
        <begin position="178"/>
        <end position="198"/>
    </location>
</feature>
<evidence type="ECO:0000256" key="2">
    <source>
        <dbReference type="ARBA" id="ARBA00022448"/>
    </source>
</evidence>
<evidence type="ECO:0000256" key="7">
    <source>
        <dbReference type="SAM" id="Phobius"/>
    </source>
</evidence>
<keyword evidence="5 7" id="KW-0472">Membrane</keyword>
<reference evidence="9 10" key="1">
    <citation type="submission" date="2019-05" db="EMBL/GenBank/DDBJ databases">
        <title>Draft genome sequence of Nonomuraea zeae DSM 100528.</title>
        <authorList>
            <person name="Saricaoglu S."/>
            <person name="Isik K."/>
        </authorList>
    </citation>
    <scope>NUCLEOTIDE SEQUENCE [LARGE SCALE GENOMIC DNA]</scope>
    <source>
        <strain evidence="9 10">DSM 100528</strain>
    </source>
</reference>
<dbReference type="SUPFAM" id="SSF103473">
    <property type="entry name" value="MFS general substrate transporter"/>
    <property type="match status" value="1"/>
</dbReference>
<keyword evidence="10" id="KW-1185">Reference proteome</keyword>
<evidence type="ECO:0000313" key="9">
    <source>
        <dbReference type="EMBL" id="TMR31125.1"/>
    </source>
</evidence>
<dbReference type="GO" id="GO:0005886">
    <property type="term" value="C:plasma membrane"/>
    <property type="evidence" value="ECO:0007669"/>
    <property type="project" value="UniProtKB-SubCell"/>
</dbReference>
<dbReference type="EMBL" id="VCKX01000089">
    <property type="protein sequence ID" value="TMR31125.1"/>
    <property type="molecule type" value="Genomic_DNA"/>
</dbReference>
<feature type="transmembrane region" description="Helical" evidence="7">
    <location>
        <begin position="31"/>
        <end position="56"/>
    </location>
</feature>
<feature type="transmembrane region" description="Helical" evidence="7">
    <location>
        <begin position="418"/>
        <end position="439"/>
    </location>
</feature>
<name>A0A5S4GDP5_9ACTN</name>
<gene>
    <name evidence="9" type="ORF">ETD85_26970</name>
</gene>
<feature type="transmembrane region" description="Helical" evidence="7">
    <location>
        <begin position="391"/>
        <end position="412"/>
    </location>
</feature>
<feature type="domain" description="Major facilitator superfamily (MFS) profile" evidence="8">
    <location>
        <begin position="25"/>
        <end position="447"/>
    </location>
</feature>
<evidence type="ECO:0000256" key="6">
    <source>
        <dbReference type="SAM" id="MobiDB-lite"/>
    </source>
</evidence>
<keyword evidence="2" id="KW-0813">Transport</keyword>
<dbReference type="PROSITE" id="PS50850">
    <property type="entry name" value="MFS"/>
    <property type="match status" value="1"/>
</dbReference>
<evidence type="ECO:0000256" key="1">
    <source>
        <dbReference type="ARBA" id="ARBA00004429"/>
    </source>
</evidence>
<dbReference type="Pfam" id="PF07690">
    <property type="entry name" value="MFS_1"/>
    <property type="match status" value="1"/>
</dbReference>
<keyword evidence="3 7" id="KW-0812">Transmembrane</keyword>
<comment type="subcellular location">
    <subcellularLocation>
        <location evidence="1">Cell inner membrane</location>
        <topology evidence="1">Multi-pass membrane protein</topology>
    </subcellularLocation>
</comment>
<dbReference type="GO" id="GO:0022857">
    <property type="term" value="F:transmembrane transporter activity"/>
    <property type="evidence" value="ECO:0007669"/>
    <property type="project" value="InterPro"/>
</dbReference>
<feature type="transmembrane region" description="Helical" evidence="7">
    <location>
        <begin position="308"/>
        <end position="326"/>
    </location>
</feature>
<dbReference type="PANTHER" id="PTHR23501:SF191">
    <property type="entry name" value="VACUOLAR BASIC AMINO ACID TRANSPORTER 4"/>
    <property type="match status" value="1"/>
</dbReference>
<evidence type="ECO:0000313" key="10">
    <source>
        <dbReference type="Proteomes" id="UP000306628"/>
    </source>
</evidence>
<dbReference type="PANTHER" id="PTHR23501">
    <property type="entry name" value="MAJOR FACILITATOR SUPERFAMILY"/>
    <property type="match status" value="1"/>
</dbReference>
<evidence type="ECO:0000259" key="8">
    <source>
        <dbReference type="PROSITE" id="PS50850"/>
    </source>
</evidence>
<evidence type="ECO:0000256" key="5">
    <source>
        <dbReference type="ARBA" id="ARBA00023136"/>
    </source>
</evidence>
<accession>A0A5S4GDP5</accession>
<dbReference type="AlphaFoldDB" id="A0A5S4GDP5"/>
<feature type="transmembrane region" description="Helical" evidence="7">
    <location>
        <begin position="236"/>
        <end position="255"/>
    </location>
</feature>
<feature type="transmembrane region" description="Helical" evidence="7">
    <location>
        <begin position="62"/>
        <end position="82"/>
    </location>
</feature>
<proteinExistence type="predicted"/>
<dbReference type="Proteomes" id="UP000306628">
    <property type="component" value="Unassembled WGS sequence"/>
</dbReference>
<feature type="transmembrane region" description="Helical" evidence="7">
    <location>
        <begin position="275"/>
        <end position="296"/>
    </location>
</feature>
<feature type="transmembrane region" description="Helical" evidence="7">
    <location>
        <begin position="94"/>
        <end position="112"/>
    </location>
</feature>
<feature type="transmembrane region" description="Helical" evidence="7">
    <location>
        <begin position="210"/>
        <end position="230"/>
    </location>
</feature>
<feature type="transmembrane region" description="Helical" evidence="7">
    <location>
        <begin position="118"/>
        <end position="139"/>
    </location>
</feature>
<dbReference type="Gene3D" id="1.20.1250.20">
    <property type="entry name" value="MFS general substrate transporter like domains"/>
    <property type="match status" value="1"/>
</dbReference>
<evidence type="ECO:0000256" key="4">
    <source>
        <dbReference type="ARBA" id="ARBA00022989"/>
    </source>
</evidence>
<dbReference type="InterPro" id="IPR020846">
    <property type="entry name" value="MFS_dom"/>
</dbReference>
<dbReference type="OrthoDB" id="3538392at2"/>
<dbReference type="InterPro" id="IPR011701">
    <property type="entry name" value="MFS"/>
</dbReference>
<comment type="caution">
    <text evidence="9">The sequence shown here is derived from an EMBL/GenBank/DDBJ whole genome shotgun (WGS) entry which is preliminary data.</text>
</comment>